<sequence length="281" mass="30339">MNRRPFLQTLATGGVLASAGCVDSLPIARTGPDASEVFENDWYDETDLVVQFRDDIDVQQVSLFDPSTDEMYETIEQPSNPVRFPVVFPDRLETYVSDSLRVEAGTSEGVVDKRVWGPVHAATSSVEPLRDGRARFDIENQATAPLLVRFVGIYGDVPNPTIDPQRDSFDRSAFDFAPGVVGIGDNRPLSPSRTDLVVPPAETKSFETTYAPFAFPEGAGSDDCAGDKRTGTIAVVHASGGSAAYSFTYRLEGEPTPLEGQEPAAVCDGPRSDGSREGINQ</sequence>
<organism evidence="2 3">
    <name type="scientific">Haloarchaeobius amylolyticus</name>
    <dbReference type="NCBI Taxonomy" id="1198296"/>
    <lineage>
        <taxon>Archaea</taxon>
        <taxon>Methanobacteriati</taxon>
        <taxon>Methanobacteriota</taxon>
        <taxon>Stenosarchaea group</taxon>
        <taxon>Halobacteria</taxon>
        <taxon>Halobacteriales</taxon>
        <taxon>Halorubellaceae</taxon>
        <taxon>Haloarchaeobius</taxon>
    </lineage>
</organism>
<feature type="compositionally biased region" description="Basic and acidic residues" evidence="1">
    <location>
        <begin position="270"/>
        <end position="281"/>
    </location>
</feature>
<reference evidence="2 3" key="1">
    <citation type="journal article" date="2019" name="Int. J. Syst. Evol. Microbiol.">
        <title>The Global Catalogue of Microorganisms (GCM) 10K type strain sequencing project: providing services to taxonomists for standard genome sequencing and annotation.</title>
        <authorList>
            <consortium name="The Broad Institute Genomics Platform"/>
            <consortium name="The Broad Institute Genome Sequencing Center for Infectious Disease"/>
            <person name="Wu L."/>
            <person name="Ma J."/>
        </authorList>
    </citation>
    <scope>NUCLEOTIDE SEQUENCE [LARGE SCALE GENOMIC DNA]</scope>
    <source>
        <strain evidence="2 3">CGMCC 1.12230</strain>
    </source>
</reference>
<name>A0ABD6BIM7_9EURY</name>
<evidence type="ECO:0000313" key="2">
    <source>
        <dbReference type="EMBL" id="MFD1564649.1"/>
    </source>
</evidence>
<feature type="region of interest" description="Disordered" evidence="1">
    <location>
        <begin position="253"/>
        <end position="281"/>
    </location>
</feature>
<comment type="caution">
    <text evidence="2">The sequence shown here is derived from an EMBL/GenBank/DDBJ whole genome shotgun (WGS) entry which is preliminary data.</text>
</comment>
<protein>
    <submittedName>
        <fullName evidence="2">Uncharacterized protein</fullName>
    </submittedName>
</protein>
<gene>
    <name evidence="2" type="ORF">ACFR99_13995</name>
</gene>
<accession>A0ABD6BIM7</accession>
<dbReference type="Proteomes" id="UP001597076">
    <property type="component" value="Unassembled WGS sequence"/>
</dbReference>
<dbReference type="PROSITE" id="PS51257">
    <property type="entry name" value="PROKAR_LIPOPROTEIN"/>
    <property type="match status" value="1"/>
</dbReference>
<dbReference type="EMBL" id="JBHUDI010000009">
    <property type="protein sequence ID" value="MFD1564649.1"/>
    <property type="molecule type" value="Genomic_DNA"/>
</dbReference>
<dbReference type="RefSeq" id="WP_390288378.1">
    <property type="nucleotide sequence ID" value="NZ_JBHUDI010000009.1"/>
</dbReference>
<evidence type="ECO:0000256" key="1">
    <source>
        <dbReference type="SAM" id="MobiDB-lite"/>
    </source>
</evidence>
<dbReference type="AlphaFoldDB" id="A0ABD6BIM7"/>
<evidence type="ECO:0000313" key="3">
    <source>
        <dbReference type="Proteomes" id="UP001597076"/>
    </source>
</evidence>
<proteinExistence type="predicted"/>
<keyword evidence="3" id="KW-1185">Reference proteome</keyword>